<reference evidence="2" key="1">
    <citation type="submission" date="2020-11" db="EMBL/GenBank/DDBJ databases">
        <authorList>
            <consortium name="DOE Joint Genome Institute"/>
            <person name="Ahrendt S."/>
            <person name="Riley R."/>
            <person name="Andreopoulos W."/>
            <person name="Labutti K."/>
            <person name="Pangilinan J."/>
            <person name="Ruiz-Duenas F.J."/>
            <person name="Barrasa J.M."/>
            <person name="Sanchez-Garcia M."/>
            <person name="Camarero S."/>
            <person name="Miyauchi S."/>
            <person name="Serrano A."/>
            <person name="Linde D."/>
            <person name="Babiker R."/>
            <person name="Drula E."/>
            <person name="Ayuso-Fernandez I."/>
            <person name="Pacheco R."/>
            <person name="Padilla G."/>
            <person name="Ferreira P."/>
            <person name="Barriuso J."/>
            <person name="Kellner H."/>
            <person name="Castanera R."/>
            <person name="Alfaro M."/>
            <person name="Ramirez L."/>
            <person name="Pisabarro A.G."/>
            <person name="Kuo A."/>
            <person name="Tritt A."/>
            <person name="Lipzen A."/>
            <person name="He G."/>
            <person name="Yan M."/>
            <person name="Ng V."/>
            <person name="Cullen D."/>
            <person name="Martin F."/>
            <person name="Rosso M.-N."/>
            <person name="Henrissat B."/>
            <person name="Hibbett D."/>
            <person name="Martinez A.T."/>
            <person name="Grigoriev I.V."/>
        </authorList>
    </citation>
    <scope>NUCLEOTIDE SEQUENCE</scope>
    <source>
        <strain evidence="2">CIRM-BRFM 674</strain>
    </source>
</reference>
<dbReference type="PANTHER" id="PTHR33112">
    <property type="entry name" value="DOMAIN PROTEIN, PUTATIVE-RELATED"/>
    <property type="match status" value="1"/>
</dbReference>
<dbReference type="Pfam" id="PF06985">
    <property type="entry name" value="HET"/>
    <property type="match status" value="1"/>
</dbReference>
<feature type="domain" description="Heterokaryon incompatibility" evidence="1">
    <location>
        <begin position="150"/>
        <end position="302"/>
    </location>
</feature>
<dbReference type="OrthoDB" id="5125733at2759"/>
<dbReference type="PANTHER" id="PTHR33112:SF9">
    <property type="entry name" value="HETEROKARYON INCOMPATIBILITY DOMAIN-CONTAINING PROTEIN"/>
    <property type="match status" value="1"/>
</dbReference>
<gene>
    <name evidence="2" type="ORF">BDN70DRAFT_893692</name>
</gene>
<proteinExistence type="predicted"/>
<keyword evidence="3" id="KW-1185">Reference proteome</keyword>
<name>A0A9P5Z7S3_9AGAR</name>
<evidence type="ECO:0000313" key="3">
    <source>
        <dbReference type="Proteomes" id="UP000807469"/>
    </source>
</evidence>
<protein>
    <submittedName>
        <fullName evidence="2">HET-domain-containing protein</fullName>
    </submittedName>
</protein>
<sequence length="679" mass="76983">MAPRSYAKPHSCLSQLLTLPWRHSVPKLEADVNSPLDLVCSACRAGPFSYEAFRKAIVKLYYTPDYSVGDISEPDIYSEVQESEIRPKQQIPSTSYINYQRALQCIKECATQHEHCPPWEKTTLPTRVIDCSDPSKPRLVGTNRQMRDFYCTLSYAWGGNQTQKTTKANIDTYRKGINVPLPQTIADAITVTHKLGMQYLWVDALCIIQDSSEDKDKELCIMAYIYRDAHLSLSAVSAYRADQGFLPDQIAPDKLPFHLNDKSVGTMLLRYDIPPGNEIGSRKTDTSLKRRSLQKRGWCYQENVLSPRKLMFQPPNVFFKCRSYSEIEVSVHRGSARGSFPEKDNLILFPSNRGHAQMQANAPKVDPDTLRRLWWSMIEQYSGCALTVPSDKLVACASIAEIFQPIMKDQYVAGLWRRSLIQDLLWEIDPPTEAHPTLLPRPAVYRAPTWSWASVNMRLNIFFTFPAMIPPASATSYEAEIIACDITLKNDALPFGEITDARLTLRAKMHPLMMNPDEAEGKFTLDEGNHWWWIPPPGHCLESGSSSANGQSGQGHTTLDCLEVTVPDDKRTIHVIILRGDRKSQGMGDWVQGLLVVPVEGKEEEYQRVGKVDRRRFEWPDWIESTPLKTITLMKILLDVPGVDLCFATTLCGELYEYDTKAVHFFDSLRDKYNLSGAT</sequence>
<dbReference type="Proteomes" id="UP000807469">
    <property type="component" value="Unassembled WGS sequence"/>
</dbReference>
<dbReference type="InterPro" id="IPR010730">
    <property type="entry name" value="HET"/>
</dbReference>
<dbReference type="AlphaFoldDB" id="A0A9P5Z7S3"/>
<organism evidence="2 3">
    <name type="scientific">Pholiota conissans</name>
    <dbReference type="NCBI Taxonomy" id="109636"/>
    <lineage>
        <taxon>Eukaryota</taxon>
        <taxon>Fungi</taxon>
        <taxon>Dikarya</taxon>
        <taxon>Basidiomycota</taxon>
        <taxon>Agaricomycotina</taxon>
        <taxon>Agaricomycetes</taxon>
        <taxon>Agaricomycetidae</taxon>
        <taxon>Agaricales</taxon>
        <taxon>Agaricineae</taxon>
        <taxon>Strophariaceae</taxon>
        <taxon>Pholiota</taxon>
    </lineage>
</organism>
<evidence type="ECO:0000259" key="1">
    <source>
        <dbReference type="Pfam" id="PF06985"/>
    </source>
</evidence>
<comment type="caution">
    <text evidence="2">The sequence shown here is derived from an EMBL/GenBank/DDBJ whole genome shotgun (WGS) entry which is preliminary data.</text>
</comment>
<evidence type="ECO:0000313" key="2">
    <source>
        <dbReference type="EMBL" id="KAF9481006.1"/>
    </source>
</evidence>
<accession>A0A9P5Z7S3</accession>
<dbReference type="EMBL" id="MU155185">
    <property type="protein sequence ID" value="KAF9481006.1"/>
    <property type="molecule type" value="Genomic_DNA"/>
</dbReference>